<protein>
    <submittedName>
        <fullName evidence="2">Uncharacterized protein</fullName>
    </submittedName>
</protein>
<feature type="region of interest" description="Disordered" evidence="1">
    <location>
        <begin position="51"/>
        <end position="74"/>
    </location>
</feature>
<accession>A0A7C9E270</accession>
<sequence length="143" mass="15996">MSPKRPLPTGRASVQFLAGPLKMIFRGPFGSSSFMNMLLLDGLRLAHSSTSMSFNIDPSPPRKKRREKERQRHRGANRIKLLGVQYMGTGYRGNGCYTLFGIAQLGMHFSMNTSCPQKEPRPGPSFPILIPMVCDSGYVRVYN</sequence>
<evidence type="ECO:0000313" key="2">
    <source>
        <dbReference type="EMBL" id="MBA4653705.1"/>
    </source>
</evidence>
<reference evidence="2" key="1">
    <citation type="journal article" date="2013" name="J. Plant Res.">
        <title>Effect of fungi and light on seed germination of three Opuntia species from semiarid lands of central Mexico.</title>
        <authorList>
            <person name="Delgado-Sanchez P."/>
            <person name="Jimenez-Bremont J.F."/>
            <person name="Guerrero-Gonzalez Mde L."/>
            <person name="Flores J."/>
        </authorList>
    </citation>
    <scope>NUCLEOTIDE SEQUENCE</scope>
    <source>
        <tissue evidence="2">Cladode</tissue>
    </source>
</reference>
<proteinExistence type="predicted"/>
<feature type="compositionally biased region" description="Basic residues" evidence="1">
    <location>
        <begin position="61"/>
        <end position="74"/>
    </location>
</feature>
<dbReference type="AlphaFoldDB" id="A0A7C9E270"/>
<dbReference type="EMBL" id="GISG01180501">
    <property type="protein sequence ID" value="MBA4653705.1"/>
    <property type="molecule type" value="Transcribed_RNA"/>
</dbReference>
<organism evidence="2">
    <name type="scientific">Opuntia streptacantha</name>
    <name type="common">Prickly pear cactus</name>
    <name type="synonym">Opuntia cardona</name>
    <dbReference type="NCBI Taxonomy" id="393608"/>
    <lineage>
        <taxon>Eukaryota</taxon>
        <taxon>Viridiplantae</taxon>
        <taxon>Streptophyta</taxon>
        <taxon>Embryophyta</taxon>
        <taxon>Tracheophyta</taxon>
        <taxon>Spermatophyta</taxon>
        <taxon>Magnoliopsida</taxon>
        <taxon>eudicotyledons</taxon>
        <taxon>Gunneridae</taxon>
        <taxon>Pentapetalae</taxon>
        <taxon>Caryophyllales</taxon>
        <taxon>Cactineae</taxon>
        <taxon>Cactaceae</taxon>
        <taxon>Opuntioideae</taxon>
        <taxon>Opuntia</taxon>
    </lineage>
</organism>
<name>A0A7C9E270_OPUST</name>
<evidence type="ECO:0000256" key="1">
    <source>
        <dbReference type="SAM" id="MobiDB-lite"/>
    </source>
</evidence>
<reference evidence="2" key="2">
    <citation type="submission" date="2020-07" db="EMBL/GenBank/DDBJ databases">
        <authorList>
            <person name="Vera ALvarez R."/>
            <person name="Arias-Moreno D.M."/>
            <person name="Jimenez-Jacinto V."/>
            <person name="Jimenez-Bremont J.F."/>
            <person name="Swaminathan K."/>
            <person name="Moose S.P."/>
            <person name="Guerrero-Gonzalez M.L."/>
            <person name="Marino-Ramirez L."/>
            <person name="Landsman D."/>
            <person name="Rodriguez-Kessler M."/>
            <person name="Delgado-Sanchez P."/>
        </authorList>
    </citation>
    <scope>NUCLEOTIDE SEQUENCE</scope>
    <source>
        <tissue evidence="2">Cladode</tissue>
    </source>
</reference>
<dbReference type="EMBL" id="GISG01180502">
    <property type="protein sequence ID" value="MBA4653706.1"/>
    <property type="molecule type" value="Transcribed_RNA"/>
</dbReference>